<feature type="domain" description="Fe/B12 periplasmic-binding" evidence="2">
    <location>
        <begin position="56"/>
        <end position="322"/>
    </location>
</feature>
<comment type="similarity">
    <text evidence="1">Belongs to the bacterial solute-binding protein 8 family.</text>
</comment>
<gene>
    <name evidence="3" type="ORF">DXX99_02070</name>
</gene>
<dbReference type="Pfam" id="PF01497">
    <property type="entry name" value="Peripla_BP_2"/>
    <property type="match status" value="1"/>
</dbReference>
<name>A0A3D8P817_9THEO</name>
<dbReference type="AlphaFoldDB" id="A0A3D8P817"/>
<dbReference type="InterPro" id="IPR002491">
    <property type="entry name" value="ABC_transptr_periplasmic_BD"/>
</dbReference>
<evidence type="ECO:0000259" key="2">
    <source>
        <dbReference type="PROSITE" id="PS50983"/>
    </source>
</evidence>
<dbReference type="PANTHER" id="PTHR30535">
    <property type="entry name" value="VITAMIN B12-BINDING PROTEIN"/>
    <property type="match status" value="1"/>
</dbReference>
<comment type="caution">
    <text evidence="3">The sequence shown here is derived from an EMBL/GenBank/DDBJ whole genome shotgun (WGS) entry which is preliminary data.</text>
</comment>
<dbReference type="Gene3D" id="3.40.50.1980">
    <property type="entry name" value="Nitrogenase molybdenum iron protein domain"/>
    <property type="match status" value="2"/>
</dbReference>
<dbReference type="PROSITE" id="PS51257">
    <property type="entry name" value="PROKAR_LIPOPROTEIN"/>
    <property type="match status" value="1"/>
</dbReference>
<dbReference type="Proteomes" id="UP000256329">
    <property type="component" value="Unassembled WGS sequence"/>
</dbReference>
<evidence type="ECO:0000313" key="3">
    <source>
        <dbReference type="EMBL" id="RDV84847.1"/>
    </source>
</evidence>
<accession>A0A3D8P817</accession>
<evidence type="ECO:0000313" key="4">
    <source>
        <dbReference type="Proteomes" id="UP000256329"/>
    </source>
</evidence>
<organism evidence="3 4">
    <name type="scientific">Ammonifex thiophilus</name>
    <dbReference type="NCBI Taxonomy" id="444093"/>
    <lineage>
        <taxon>Bacteria</taxon>
        <taxon>Bacillati</taxon>
        <taxon>Bacillota</taxon>
        <taxon>Clostridia</taxon>
        <taxon>Thermoanaerobacterales</taxon>
        <taxon>Thermoanaerobacteraceae</taxon>
        <taxon>Ammonifex</taxon>
    </lineage>
</organism>
<dbReference type="SUPFAM" id="SSF53807">
    <property type="entry name" value="Helical backbone' metal receptor"/>
    <property type="match status" value="1"/>
</dbReference>
<evidence type="ECO:0000256" key="1">
    <source>
        <dbReference type="ARBA" id="ARBA00008814"/>
    </source>
</evidence>
<proteinExistence type="inferred from homology"/>
<dbReference type="InterPro" id="IPR050902">
    <property type="entry name" value="ABC_Transporter_SBP"/>
</dbReference>
<dbReference type="EMBL" id="QSLN01000001">
    <property type="protein sequence ID" value="RDV84847.1"/>
    <property type="molecule type" value="Genomic_DNA"/>
</dbReference>
<keyword evidence="4" id="KW-1185">Reference proteome</keyword>
<dbReference type="RefSeq" id="WP_115791841.1">
    <property type="nucleotide sequence ID" value="NZ_QSLN01000001.1"/>
</dbReference>
<dbReference type="PANTHER" id="PTHR30535:SF34">
    <property type="entry name" value="MOLYBDATE-BINDING PROTEIN MOLA"/>
    <property type="match status" value="1"/>
</dbReference>
<dbReference type="OrthoDB" id="9787830at2"/>
<reference evidence="3 4" key="1">
    <citation type="submission" date="2018-08" db="EMBL/GenBank/DDBJ databases">
        <title>Form III RuBisCO-mediated autotrophy in Thermodesulfobium bacteria.</title>
        <authorList>
            <person name="Toshchakov S.V."/>
            <person name="Kublanov I.V."/>
            <person name="Frolov E."/>
            <person name="Bonch-Osmolovskaya E.A."/>
            <person name="Tourova T.P."/>
            <person name="Chernych N.A."/>
            <person name="Lebedinsky A.V."/>
        </authorList>
    </citation>
    <scope>NUCLEOTIDE SEQUENCE [LARGE SCALE GENOMIC DNA]</scope>
    <source>
        <strain evidence="3 4">SR</strain>
    </source>
</reference>
<dbReference type="PROSITE" id="PS50983">
    <property type="entry name" value="FE_B12_PBP"/>
    <property type="match status" value="1"/>
</dbReference>
<protein>
    <recommendedName>
        <fullName evidence="2">Fe/B12 periplasmic-binding domain-containing protein</fullName>
    </recommendedName>
</protein>
<sequence>MKGKKIGAVLTLIALLGVLVGGCWGRGTPAGPGAPAAVVASDGLGRQVEVSGPVNRVVSFYPIATHFLFVLGVQNRLVSSDGVGSKEPFFLQLAPELEKLPRVGGEKGAVNIESLLALKPDLVLVKGRDAKMVNELSSRGLRVFAVVAETPEQVMSTMENLGRLFGQEQRAQRFVSFYRDVMNQIEAKTKSLPDADRPTVYFAGTDILKAAAGDMYQSELIAMAGGRNVAAGLRGGWVSVSAEQLIQWNPDFILVPRYGWVGKVTPQEICADPRFQTLKAVKNHKVMWFPSNLTPWDWPAPQNVLGLIWLAKTLHPELFPDLDPLQEANRFYQEFYGRSFTDLGGKLD</sequence>